<dbReference type="InterPro" id="IPR019292">
    <property type="entry name" value="McrC"/>
</dbReference>
<dbReference type="Pfam" id="PF10117">
    <property type="entry name" value="McrBC"/>
    <property type="match status" value="1"/>
</dbReference>
<dbReference type="Proteomes" id="UP000273500">
    <property type="component" value="Unassembled WGS sequence"/>
</dbReference>
<dbReference type="OrthoDB" id="307209at2"/>
<organism evidence="1 2">
    <name type="scientific">Hymenobacter rigui</name>
    <dbReference type="NCBI Taxonomy" id="334424"/>
    <lineage>
        <taxon>Bacteria</taxon>
        <taxon>Pseudomonadati</taxon>
        <taxon>Bacteroidota</taxon>
        <taxon>Cytophagia</taxon>
        <taxon>Cytophagales</taxon>
        <taxon>Hymenobacteraceae</taxon>
        <taxon>Hymenobacter</taxon>
    </lineage>
</organism>
<name>A0A428KS88_9BACT</name>
<gene>
    <name evidence="1" type="ORF">EI291_07860</name>
</gene>
<evidence type="ECO:0000313" key="2">
    <source>
        <dbReference type="Proteomes" id="UP000273500"/>
    </source>
</evidence>
<dbReference type="PANTHER" id="PTHR38733">
    <property type="entry name" value="PROTEIN MCRC"/>
    <property type="match status" value="1"/>
</dbReference>
<keyword evidence="2" id="KW-1185">Reference proteome</keyword>
<proteinExistence type="predicted"/>
<accession>A0A428KS88</accession>
<sequence length="455" mass="51358">MSAALTIRMQEHQISDVPLPVNFDVEGLQDYLTEVWRSRRLLADEVLGDAGEAEGGQHRAQLLDLLPGGWVRARNYVGVVQWDGVRIEVYPKLFAHDAPESGRWFAHVLWWLSYCRRLRFPFAGVLTELAAVNQFPEALIAQFARLAYHLVTTQPHSQYQAVEEPLTYPRGRLQVAASARESLRHGKYHRLVYSHEPFVHDNRLNRLIRYVARQLHGQCRFAETADLLRQVEFVLDEVSDQPATVADCDAVQLTPHFADYGPCVAMCRFFLAHSYLDLDVWAASASSCLLVPMEYVFEDFLRGFLEVHFGQQYAVAYQSTGWLTDEGVFQLRPDLILTCRTTQAQLIVDAKYKKRFGQEQTRKAGIGQADLYQMLSYALKRECPRALLLYPAADGKQPTAARRFSVSSGLLRPEVSCIALWAASVPISGGVGEENEWIEALAQSLHEGLGLVFSG</sequence>
<dbReference type="PANTHER" id="PTHR38733:SF1">
    <property type="entry name" value="TYPE IV METHYL-DIRECTED RESTRICTION ENZYME ECOKMCRBC"/>
    <property type="match status" value="1"/>
</dbReference>
<reference evidence="1 2" key="1">
    <citation type="submission" date="2018-12" db="EMBL/GenBank/DDBJ databases">
        <authorList>
            <person name="Feng G."/>
            <person name="Zhu H."/>
        </authorList>
    </citation>
    <scope>NUCLEOTIDE SEQUENCE [LARGE SCALE GENOMIC DNA]</scope>
    <source>
        <strain evidence="1 2">KCTC 12533</strain>
    </source>
</reference>
<dbReference type="RefSeq" id="WP_125419254.1">
    <property type="nucleotide sequence ID" value="NZ_RWIT01000003.1"/>
</dbReference>
<evidence type="ECO:0000313" key="1">
    <source>
        <dbReference type="EMBL" id="RSK49398.1"/>
    </source>
</evidence>
<protein>
    <recommendedName>
        <fullName evidence="3">Restriction endonuclease</fullName>
    </recommendedName>
</protein>
<dbReference type="EMBL" id="RWIT01000003">
    <property type="protein sequence ID" value="RSK49398.1"/>
    <property type="molecule type" value="Genomic_DNA"/>
</dbReference>
<evidence type="ECO:0008006" key="3">
    <source>
        <dbReference type="Google" id="ProtNLM"/>
    </source>
</evidence>
<dbReference type="AlphaFoldDB" id="A0A428KS88"/>
<comment type="caution">
    <text evidence="1">The sequence shown here is derived from an EMBL/GenBank/DDBJ whole genome shotgun (WGS) entry which is preliminary data.</text>
</comment>